<evidence type="ECO:0000256" key="1">
    <source>
        <dbReference type="SAM" id="SignalP"/>
    </source>
</evidence>
<gene>
    <name evidence="3" type="ORF">MAXJ12_08429</name>
</gene>
<feature type="chain" id="PRO_5003535011" description="N-acetylmuramidase domain-containing protein" evidence="1">
    <location>
        <begin position="29"/>
        <end position="243"/>
    </location>
</feature>
<keyword evidence="4" id="KW-1185">Reference proteome</keyword>
<feature type="domain" description="N-acetylmuramidase" evidence="2">
    <location>
        <begin position="21"/>
        <end position="192"/>
    </location>
</feature>
<dbReference type="OrthoDB" id="1523598at2"/>
<dbReference type="PATRIC" id="fig|1107882.3.peg.1645"/>
<evidence type="ECO:0000259" key="2">
    <source>
        <dbReference type="Pfam" id="PF11860"/>
    </source>
</evidence>
<dbReference type="SUPFAM" id="SSF53955">
    <property type="entry name" value="Lysozyme-like"/>
    <property type="match status" value="1"/>
</dbReference>
<protein>
    <recommendedName>
        <fullName evidence="2">N-acetylmuramidase domain-containing protein</fullName>
    </recommendedName>
</protein>
<proteinExistence type="predicted"/>
<sequence>MFDRSTKTHVARIALRLAVAPAALLAVAEIESAGQVFAVVDGKNMPLIRFEGHYFDERLTPEQRKTARAQGLSSPKAGAVKNPRSQAARYKLLARAILINAQAALESCSWGLGQVMGAHWKRLGYGTVSELVNDAKSGALGQIEVMARYIEKFGLADELQRLDFTAFARGYNGKNFRQNAYHTKMAQAYARYAGGEAPVSAATGMLRMGSRGAKGPASCRRCWCVPATPSRSTAISAPPPSRR</sequence>
<organism evidence="3 4">
    <name type="scientific">Mesorhizobium alhagi CCNWXJ12-2</name>
    <dbReference type="NCBI Taxonomy" id="1107882"/>
    <lineage>
        <taxon>Bacteria</taxon>
        <taxon>Pseudomonadati</taxon>
        <taxon>Pseudomonadota</taxon>
        <taxon>Alphaproteobacteria</taxon>
        <taxon>Hyphomicrobiales</taxon>
        <taxon>Phyllobacteriaceae</taxon>
        <taxon>Allomesorhizobium</taxon>
    </lineage>
</organism>
<reference evidence="3 4" key="1">
    <citation type="journal article" date="2012" name="J. Bacteriol.">
        <title>Draft Genome Sequence of Mesorhizobium alhagi CCNWXJ12-2T, a Novel Salt-Resistant Species Isolated from the Desert of Northwestern China.</title>
        <authorList>
            <person name="Zhou M."/>
            <person name="Chen W."/>
            <person name="Chen H."/>
            <person name="Wei G."/>
        </authorList>
    </citation>
    <scope>NUCLEOTIDE SEQUENCE [LARGE SCALE GENOMIC DNA]</scope>
    <source>
        <strain evidence="3 4">CCNWXJ12-2</strain>
    </source>
</reference>
<evidence type="ECO:0000313" key="4">
    <source>
        <dbReference type="Proteomes" id="UP000003250"/>
    </source>
</evidence>
<name>H0HNG3_9HYPH</name>
<accession>H0HNG3</accession>
<dbReference type="InterPro" id="IPR023346">
    <property type="entry name" value="Lysozyme-like_dom_sf"/>
</dbReference>
<dbReference type="AlphaFoldDB" id="H0HNG3"/>
<evidence type="ECO:0000313" key="3">
    <source>
        <dbReference type="EMBL" id="EHK57735.1"/>
    </source>
</evidence>
<dbReference type="Pfam" id="PF11860">
    <property type="entry name" value="Muramidase"/>
    <property type="match status" value="1"/>
</dbReference>
<dbReference type="Proteomes" id="UP000003250">
    <property type="component" value="Unassembled WGS sequence"/>
</dbReference>
<dbReference type="InterPro" id="IPR024408">
    <property type="entry name" value="Muramidase"/>
</dbReference>
<dbReference type="EMBL" id="AHAM01000057">
    <property type="protein sequence ID" value="EHK57735.1"/>
    <property type="molecule type" value="Genomic_DNA"/>
</dbReference>
<feature type="signal peptide" evidence="1">
    <location>
        <begin position="1"/>
        <end position="28"/>
    </location>
</feature>
<dbReference type="RefSeq" id="WP_008835325.1">
    <property type="nucleotide sequence ID" value="NZ_AHAM01000057.1"/>
</dbReference>
<keyword evidence="1" id="KW-0732">Signal</keyword>